<protein>
    <submittedName>
        <fullName evidence="1">Uncharacterized protein</fullName>
    </submittedName>
</protein>
<sequence length="92" mass="10884">MTAYAMKYELKLSNNSQINEISIDIPQEFQLLTSVKDSHDSPEYEIQTDIYTKDDTEPENFIIIQKETWPDVTIYKFNYPYIQKGNSVTFDF</sequence>
<organism evidence="1 2">
    <name type="scientific">Aerococcus kribbianus</name>
    <dbReference type="NCBI Taxonomy" id="2999064"/>
    <lineage>
        <taxon>Bacteria</taxon>
        <taxon>Bacillati</taxon>
        <taxon>Bacillota</taxon>
        <taxon>Bacilli</taxon>
        <taxon>Lactobacillales</taxon>
        <taxon>Aerococcaceae</taxon>
        <taxon>Aerococcus</taxon>
    </lineage>
</organism>
<reference evidence="1" key="1">
    <citation type="submission" date="2022-12" db="EMBL/GenBank/DDBJ databases">
        <title>Description and comparative metabolic analysis of Aerococcus sp. nov., isolated from the feces of a pig.</title>
        <authorList>
            <person name="Chang Y.-H."/>
        </authorList>
    </citation>
    <scope>NUCLEOTIDE SEQUENCE</scope>
    <source>
        <strain evidence="1">YH-aer222</strain>
    </source>
</reference>
<proteinExistence type="predicted"/>
<accession>A0A9X3FQ04</accession>
<dbReference type="EMBL" id="JAPRFR010000002">
    <property type="protein sequence ID" value="MCZ0726151.1"/>
    <property type="molecule type" value="Genomic_DNA"/>
</dbReference>
<dbReference type="Proteomes" id="UP001146670">
    <property type="component" value="Unassembled WGS sequence"/>
</dbReference>
<evidence type="ECO:0000313" key="2">
    <source>
        <dbReference type="Proteomes" id="UP001146670"/>
    </source>
</evidence>
<dbReference type="RefSeq" id="WP_268752476.1">
    <property type="nucleotide sequence ID" value="NZ_JAPRFQ010000002.1"/>
</dbReference>
<keyword evidence="2" id="KW-1185">Reference proteome</keyword>
<gene>
    <name evidence="1" type="ORF">OW157_06130</name>
</gene>
<evidence type="ECO:0000313" key="1">
    <source>
        <dbReference type="EMBL" id="MCZ0726151.1"/>
    </source>
</evidence>
<dbReference type="AlphaFoldDB" id="A0A9X3FQ04"/>
<name>A0A9X3FQ04_9LACT</name>
<comment type="caution">
    <text evidence="1">The sequence shown here is derived from an EMBL/GenBank/DDBJ whole genome shotgun (WGS) entry which is preliminary data.</text>
</comment>